<evidence type="ECO:0000256" key="1">
    <source>
        <dbReference type="ARBA" id="ARBA00011073"/>
    </source>
</evidence>
<proteinExistence type="inferred from homology"/>
<feature type="domain" description="Peptidase S8/S53" evidence="5">
    <location>
        <begin position="279"/>
        <end position="602"/>
    </location>
</feature>
<dbReference type="CDD" id="cd04847">
    <property type="entry name" value="Peptidases_S8_Subtilisin_like_2"/>
    <property type="match status" value="1"/>
</dbReference>
<dbReference type="Pfam" id="PF00082">
    <property type="entry name" value="Peptidase_S8"/>
    <property type="match status" value="1"/>
</dbReference>
<protein>
    <submittedName>
        <fullName evidence="6">S8 family peptidase</fullName>
    </submittedName>
</protein>
<evidence type="ECO:0000313" key="6">
    <source>
        <dbReference type="EMBL" id="HIY88868.1"/>
    </source>
</evidence>
<dbReference type="Gene3D" id="3.40.50.200">
    <property type="entry name" value="Peptidase S8/S53 domain"/>
    <property type="match status" value="1"/>
</dbReference>
<comment type="similarity">
    <text evidence="1">Belongs to the peptidase S8 family.</text>
</comment>
<dbReference type="SUPFAM" id="SSF52743">
    <property type="entry name" value="Subtilisin-like"/>
    <property type="match status" value="1"/>
</dbReference>
<dbReference type="GO" id="GO:0006508">
    <property type="term" value="P:proteolysis"/>
    <property type="evidence" value="ECO:0007669"/>
    <property type="project" value="UniProtKB-KW"/>
</dbReference>
<dbReference type="AlphaFoldDB" id="A0A9D2CLB0"/>
<dbReference type="InterPro" id="IPR034074">
    <property type="entry name" value="Y4bN_pept_dom"/>
</dbReference>
<dbReference type="EMBL" id="DXCV01000061">
    <property type="protein sequence ID" value="HIY88868.1"/>
    <property type="molecule type" value="Genomic_DNA"/>
</dbReference>
<dbReference type="InterPro" id="IPR050131">
    <property type="entry name" value="Peptidase_S8_subtilisin-like"/>
</dbReference>
<dbReference type="PANTHER" id="PTHR43806">
    <property type="entry name" value="PEPTIDASE S8"/>
    <property type="match status" value="1"/>
</dbReference>
<evidence type="ECO:0000256" key="3">
    <source>
        <dbReference type="ARBA" id="ARBA00022801"/>
    </source>
</evidence>
<accession>A0A9D2CLB0</accession>
<evidence type="ECO:0000256" key="2">
    <source>
        <dbReference type="ARBA" id="ARBA00022670"/>
    </source>
</evidence>
<dbReference type="GO" id="GO:0004252">
    <property type="term" value="F:serine-type endopeptidase activity"/>
    <property type="evidence" value="ECO:0007669"/>
    <property type="project" value="InterPro"/>
</dbReference>
<reference evidence="6" key="1">
    <citation type="journal article" date="2021" name="PeerJ">
        <title>Extensive microbial diversity within the chicken gut microbiome revealed by metagenomics and culture.</title>
        <authorList>
            <person name="Gilroy R."/>
            <person name="Ravi A."/>
            <person name="Getino M."/>
            <person name="Pursley I."/>
            <person name="Horton D.L."/>
            <person name="Alikhan N.F."/>
            <person name="Baker D."/>
            <person name="Gharbi K."/>
            <person name="Hall N."/>
            <person name="Watson M."/>
            <person name="Adriaenssens E.M."/>
            <person name="Foster-Nyarko E."/>
            <person name="Jarju S."/>
            <person name="Secka A."/>
            <person name="Antonio M."/>
            <person name="Oren A."/>
            <person name="Chaudhuri R.R."/>
            <person name="La Ragione R."/>
            <person name="Hildebrand F."/>
            <person name="Pallen M.J."/>
        </authorList>
    </citation>
    <scope>NUCLEOTIDE SEQUENCE</scope>
    <source>
        <strain evidence="6">Gambia2-208</strain>
    </source>
</reference>
<sequence>MKRSHIILQDFAAEEKFKSRQAVIPERHIPKNREEQARLLKRLYGSAINAAISNRGLSLVEDEYKASGTYLEMTIDKAIPMDSLDSKRGARLMNLKTCANERFLTATLFLQDEKREWLNRKIDQYSNPELDSDKTGKPANAMLINQIEDIAASSISDLFTQQEDRTVFNNMPNTAAETYEVWIRKNDDDFNVEGIRSKLNAINIEYCQQCLVFTEVVVMLVKTTKENLKKLIFVLDNLSELRIFKSASTLLSVNYNEERDWVELIGRSIEKTDSPTSRIGILDSGVNNSHPLLQPFLPTERCHNATTAGIRDKRNHGSLMAGLALFGDILEIIHAPGNVQINADLSSVKILPGKDEENNLPEFYGAITEDAISTARNDNAIIQCMAVTAEGETHGEPSAWSSAIDETLFNQGEADSLLFVSAGNVEETGGMNYPDFNIHEEVKDPAQSWNAITVGAYTEKAIISDPDYQDVQPIAPMKGISPYSTTSMMWSNGLVKPEILMEGGNAIDDNGRLSSAPDDLNLVSTSGSSIHYFAAMYATSAATALAARLAAKIKNQNPTLSSLSIRALMVHSAEWTEEMIRQNTDTNGKLNIHTLLHTCGYGVPVPYKAIASEDCYATFIAEETMTPLVEGNEGKYKLNSMHFFELPWPKEILESMGEEEVTLRITLSYYIQPAPGAKTKHNKYKYPSLRLRFDVNNATENKAEFIQRVSNIVSDGVEKTDNNTTRWGIGIKERNNGSIMSDYITDSAVNIAMCNMIAVYPATGWWNSRKYTEDKSIKYSLVVSLETKDTEIYNTIQQKIEIPV</sequence>
<dbReference type="InterPro" id="IPR000209">
    <property type="entry name" value="Peptidase_S8/S53_dom"/>
</dbReference>
<keyword evidence="4" id="KW-0720">Serine protease</keyword>
<dbReference type="Proteomes" id="UP000886851">
    <property type="component" value="Unassembled WGS sequence"/>
</dbReference>
<gene>
    <name evidence="6" type="ORF">H9824_09220</name>
</gene>
<keyword evidence="2" id="KW-0645">Protease</keyword>
<evidence type="ECO:0000313" key="7">
    <source>
        <dbReference type="Proteomes" id="UP000886851"/>
    </source>
</evidence>
<dbReference type="PANTHER" id="PTHR43806:SF11">
    <property type="entry name" value="CEREVISIN-RELATED"/>
    <property type="match status" value="1"/>
</dbReference>
<keyword evidence="3" id="KW-0378">Hydrolase</keyword>
<dbReference type="InterPro" id="IPR036852">
    <property type="entry name" value="Peptidase_S8/S53_dom_sf"/>
</dbReference>
<reference evidence="6" key="2">
    <citation type="submission" date="2021-04" db="EMBL/GenBank/DDBJ databases">
        <authorList>
            <person name="Gilroy R."/>
        </authorList>
    </citation>
    <scope>NUCLEOTIDE SEQUENCE</scope>
    <source>
        <strain evidence="6">Gambia2-208</strain>
    </source>
</reference>
<evidence type="ECO:0000259" key="5">
    <source>
        <dbReference type="Pfam" id="PF00082"/>
    </source>
</evidence>
<organism evidence="6 7">
    <name type="scientific">Candidatus Bacteroides pullicola</name>
    <dbReference type="NCBI Taxonomy" id="2838475"/>
    <lineage>
        <taxon>Bacteria</taxon>
        <taxon>Pseudomonadati</taxon>
        <taxon>Bacteroidota</taxon>
        <taxon>Bacteroidia</taxon>
        <taxon>Bacteroidales</taxon>
        <taxon>Bacteroidaceae</taxon>
        <taxon>Bacteroides</taxon>
    </lineage>
</organism>
<name>A0A9D2CLB0_9BACE</name>
<evidence type="ECO:0000256" key="4">
    <source>
        <dbReference type="ARBA" id="ARBA00022825"/>
    </source>
</evidence>
<comment type="caution">
    <text evidence="6">The sequence shown here is derived from an EMBL/GenBank/DDBJ whole genome shotgun (WGS) entry which is preliminary data.</text>
</comment>